<dbReference type="EMBL" id="LOCO01000010">
    <property type="protein sequence ID" value="KXO09608.1"/>
    <property type="molecule type" value="Genomic_DNA"/>
</dbReference>
<evidence type="ECO:0000313" key="3">
    <source>
        <dbReference type="Proteomes" id="UP000070282"/>
    </source>
</evidence>
<feature type="chain" id="PRO_5007480437" description="Transmembrane protein" evidence="1">
    <location>
        <begin position="21"/>
        <end position="166"/>
    </location>
</feature>
<organism evidence="2 3">
    <name type="scientific">Marinobacter excellens LAMA 842</name>
    <dbReference type="NCBI Taxonomy" id="1306954"/>
    <lineage>
        <taxon>Bacteria</taxon>
        <taxon>Pseudomonadati</taxon>
        <taxon>Pseudomonadota</taxon>
        <taxon>Gammaproteobacteria</taxon>
        <taxon>Pseudomonadales</taxon>
        <taxon>Marinobacteraceae</taxon>
        <taxon>Marinobacter</taxon>
    </lineage>
</organism>
<comment type="caution">
    <text evidence="2">The sequence shown here is derived from an EMBL/GenBank/DDBJ whole genome shotgun (WGS) entry which is preliminary data.</text>
</comment>
<name>A0A137SB65_9GAMM</name>
<sequence length="166" mass="18892">MAATRLLLLSILLTAFQAQSGELVLSQDLALDYAEPKLISHSSTTLILKYDDWSLSHRVVDSTAIYPKINLSGIEEVYLHSIFLPARRDSLPKWLQVLAEEQARQFGLPEGQVVEETVGNAKILGTYNQQNEEGYLYIFDRVAIHQMTIAGTEKQYKELIRNIRER</sequence>
<evidence type="ECO:0000313" key="2">
    <source>
        <dbReference type="EMBL" id="KXO09608.1"/>
    </source>
</evidence>
<keyword evidence="1" id="KW-0732">Signal</keyword>
<keyword evidence="3" id="KW-1185">Reference proteome</keyword>
<evidence type="ECO:0000256" key="1">
    <source>
        <dbReference type="SAM" id="SignalP"/>
    </source>
</evidence>
<proteinExistence type="predicted"/>
<protein>
    <recommendedName>
        <fullName evidence="4">Transmembrane protein</fullName>
    </recommendedName>
</protein>
<gene>
    <name evidence="2" type="ORF">J122_2179</name>
</gene>
<reference evidence="3" key="1">
    <citation type="submission" date="2015-12" db="EMBL/GenBank/DDBJ databases">
        <authorList>
            <person name="Lima A."/>
            <person name="Farahani Zayas N."/>
            <person name="Castro Da Silva M.A."/>
            <person name="Cabral A."/>
            <person name="Pessatti M.L."/>
        </authorList>
    </citation>
    <scope>NUCLEOTIDE SEQUENCE [LARGE SCALE GENOMIC DNA]</scope>
    <source>
        <strain evidence="3">LAMA 842</strain>
    </source>
</reference>
<dbReference type="AlphaFoldDB" id="A0A137SB65"/>
<dbReference type="RefSeq" id="WP_061332247.1">
    <property type="nucleotide sequence ID" value="NZ_LOCO01000010.1"/>
</dbReference>
<accession>A0A137SB65</accession>
<dbReference type="PATRIC" id="fig|1306954.6.peg.458"/>
<feature type="signal peptide" evidence="1">
    <location>
        <begin position="1"/>
        <end position="20"/>
    </location>
</feature>
<evidence type="ECO:0008006" key="4">
    <source>
        <dbReference type="Google" id="ProtNLM"/>
    </source>
</evidence>
<dbReference type="Proteomes" id="UP000070282">
    <property type="component" value="Unassembled WGS sequence"/>
</dbReference>